<comment type="caution">
    <text evidence="1">The sequence shown here is derived from an EMBL/GenBank/DDBJ whole genome shotgun (WGS) entry which is preliminary data.</text>
</comment>
<dbReference type="OrthoDB" id="795326at2"/>
<keyword evidence="2" id="KW-1185">Reference proteome</keyword>
<organism evidence="1 2">
    <name type="scientific">Cecembia rubra</name>
    <dbReference type="NCBI Taxonomy" id="1485585"/>
    <lineage>
        <taxon>Bacteria</taxon>
        <taxon>Pseudomonadati</taxon>
        <taxon>Bacteroidota</taxon>
        <taxon>Cytophagia</taxon>
        <taxon>Cytophagales</taxon>
        <taxon>Cyclobacteriaceae</taxon>
        <taxon>Cecembia</taxon>
    </lineage>
</organism>
<dbReference type="Gene3D" id="3.40.50.300">
    <property type="entry name" value="P-loop containing nucleotide triphosphate hydrolases"/>
    <property type="match status" value="1"/>
</dbReference>
<reference evidence="1 2" key="1">
    <citation type="submission" date="2018-03" db="EMBL/GenBank/DDBJ databases">
        <title>Genomic Encyclopedia of Archaeal and Bacterial Type Strains, Phase II (KMG-II): from individual species to whole genera.</title>
        <authorList>
            <person name="Goeker M."/>
        </authorList>
    </citation>
    <scope>NUCLEOTIDE SEQUENCE [LARGE SCALE GENOMIC DNA]</scope>
    <source>
        <strain evidence="1 2">DSM 28057</strain>
    </source>
</reference>
<dbReference type="EMBL" id="PYGF01000008">
    <property type="protein sequence ID" value="PSL03028.1"/>
    <property type="molecule type" value="Genomic_DNA"/>
</dbReference>
<proteinExistence type="predicted"/>
<dbReference type="InterPro" id="IPR027417">
    <property type="entry name" value="P-loop_NTPase"/>
</dbReference>
<dbReference type="SUPFAM" id="SSF52540">
    <property type="entry name" value="P-loop containing nucleoside triphosphate hydrolases"/>
    <property type="match status" value="1"/>
</dbReference>
<accession>A0A2P8E0P4</accession>
<dbReference type="AlphaFoldDB" id="A0A2P8E0P4"/>
<gene>
    <name evidence="1" type="ORF">CLV48_108138</name>
</gene>
<protein>
    <submittedName>
        <fullName evidence="1">AAA domain-containing protein</fullName>
    </submittedName>
</protein>
<dbReference type="RefSeq" id="WP_106568027.1">
    <property type="nucleotide sequence ID" value="NZ_JAUVYL010000093.1"/>
</dbReference>
<sequence>MELNKREVKIDPSTDLNQLAEAIQNTPNTAPQEPEEPKPIDNKSQVKEWLKMAKIDPNEKIERPPVCLSIIDGDHEGIIGTLGNFSLIIGKAKSKKTFSLSLFLSALVANQTVFGKFKGSLPENKTKVVFFDTEQSRYHVQKFYHRVCRLLGIETPVNFEAYCLRQFTPIERLEIIDFYINSDPDIGFVAIDGIRDLVNSINDEDEATKTASHLLKWTETKSIHIVTVLHQNKRDENARGHLGTELVNKAETVLSVSIDPQDRKISVVEPEFCRDREPEIFAFTVDENGLPVLVDGWEKVEATTKKAVSPDAISDDYHKEKLKGIFKDLGDQVKGGELKDCIKTVFDFGETKAIQFRTYYKRKNWIILNGHQNSPKAFYTINI</sequence>
<name>A0A2P8E0P4_9BACT</name>
<dbReference type="Pfam" id="PF13481">
    <property type="entry name" value="AAA_25"/>
    <property type="match status" value="1"/>
</dbReference>
<dbReference type="Proteomes" id="UP000240708">
    <property type="component" value="Unassembled WGS sequence"/>
</dbReference>
<evidence type="ECO:0000313" key="1">
    <source>
        <dbReference type="EMBL" id="PSL03028.1"/>
    </source>
</evidence>
<evidence type="ECO:0000313" key="2">
    <source>
        <dbReference type="Proteomes" id="UP000240708"/>
    </source>
</evidence>